<evidence type="ECO:0000256" key="4">
    <source>
        <dbReference type="ARBA" id="ARBA00022970"/>
    </source>
</evidence>
<comment type="similarity">
    <text evidence="1">Belongs to the leucine-binding protein family.</text>
</comment>
<dbReference type="PANTHER" id="PTHR47151">
    <property type="entry name" value="LEU/ILE/VAL-BINDING ABC TRANSPORTER SUBUNIT"/>
    <property type="match status" value="1"/>
</dbReference>
<keyword evidence="9" id="KW-1185">Reference proteome</keyword>
<dbReference type="PANTHER" id="PTHR47151:SF2">
    <property type="entry name" value="AMINO ACID BINDING PROTEIN"/>
    <property type="match status" value="1"/>
</dbReference>
<dbReference type="OrthoDB" id="9783240at2"/>
<dbReference type="Gene3D" id="3.40.50.2300">
    <property type="match status" value="2"/>
</dbReference>
<feature type="domain" description="Leucine-binding protein" evidence="7">
    <location>
        <begin position="49"/>
        <end position="388"/>
    </location>
</feature>
<dbReference type="Proteomes" id="UP000287156">
    <property type="component" value="Unassembled WGS sequence"/>
</dbReference>
<dbReference type="SUPFAM" id="SSF53822">
    <property type="entry name" value="Periplasmic binding protein-like I"/>
    <property type="match status" value="1"/>
</dbReference>
<keyword evidence="3 6" id="KW-0732">Signal</keyword>
<comment type="caution">
    <text evidence="8">The sequence shown here is derived from an EMBL/GenBank/DDBJ whole genome shotgun (WGS) entry which is preliminary data.</text>
</comment>
<evidence type="ECO:0000313" key="8">
    <source>
        <dbReference type="EMBL" id="RST77417.1"/>
    </source>
</evidence>
<gene>
    <name evidence="8" type="ORF">D4T97_002715</name>
</gene>
<keyword evidence="4" id="KW-0029">Amino-acid transport</keyword>
<keyword evidence="2" id="KW-0813">Transport</keyword>
<dbReference type="InterPro" id="IPR028081">
    <property type="entry name" value="Leu-bd"/>
</dbReference>
<feature type="signal peptide" evidence="6">
    <location>
        <begin position="1"/>
        <end position="22"/>
    </location>
</feature>
<dbReference type="InterPro" id="IPR028082">
    <property type="entry name" value="Peripla_BP_I"/>
</dbReference>
<evidence type="ECO:0000256" key="1">
    <source>
        <dbReference type="ARBA" id="ARBA00010062"/>
    </source>
</evidence>
<dbReference type="GO" id="GO:0006865">
    <property type="term" value="P:amino acid transport"/>
    <property type="evidence" value="ECO:0007669"/>
    <property type="project" value="UniProtKB-KW"/>
</dbReference>
<dbReference type="AlphaFoldDB" id="A0A429Y7H0"/>
<dbReference type="CDD" id="cd06342">
    <property type="entry name" value="PBP1_ABC_LIVBP-like"/>
    <property type="match status" value="1"/>
</dbReference>
<proteinExistence type="inferred from homology"/>
<dbReference type="PROSITE" id="PS51257">
    <property type="entry name" value="PROKAR_LIPOPROTEIN"/>
    <property type="match status" value="1"/>
</dbReference>
<dbReference type="EMBL" id="QYTV02000001">
    <property type="protein sequence ID" value="RST77417.1"/>
    <property type="molecule type" value="Genomic_DNA"/>
</dbReference>
<sequence>MFKGKRFSLIMAALLMVGLILSGCGSDGGGKSTSSDGGDSSGGGKGGDTIKIGVSVPTTGPSAAEGKDMANGAELAAKHINEAGGVLGKDIELVMVDDACDPQQAVTGANKLVQDEVHIVVGHYCSAAALPASGVLHKAGVPTIMVAANSPQLPEQGYDNLFFINSMVFDQGKRVADYVNEHDMKNLVLIHDNSDYARDLADITKELHEKNGGKVVAFEAINPEEKDFGAIATKIKSLNPDATYFTGFYNAGGLIMKQFKQKGVTGPFIAGDGNPTEPFVEVAGEKDAEGVILSQAVTINYVDTPEAKAFVEEYKETYGNNPLTFGHRHYDGIRLAADAIERVGDETDKEALIKALSETKDFPAFGETYTFKEDGTRENADFLLIQLNNGVFEIVE</sequence>
<dbReference type="InterPro" id="IPR000709">
    <property type="entry name" value="Leu_Ile_Val-bd"/>
</dbReference>
<organism evidence="8 9">
    <name type="scientific">Siminovitchia acidinfaciens</name>
    <dbReference type="NCBI Taxonomy" id="2321395"/>
    <lineage>
        <taxon>Bacteria</taxon>
        <taxon>Bacillati</taxon>
        <taxon>Bacillota</taxon>
        <taxon>Bacilli</taxon>
        <taxon>Bacillales</taxon>
        <taxon>Bacillaceae</taxon>
        <taxon>Siminovitchia</taxon>
    </lineage>
</organism>
<evidence type="ECO:0000256" key="3">
    <source>
        <dbReference type="ARBA" id="ARBA00022729"/>
    </source>
</evidence>
<dbReference type="RefSeq" id="WP_126047390.1">
    <property type="nucleotide sequence ID" value="NZ_QYTV02000001.1"/>
</dbReference>
<evidence type="ECO:0000313" key="9">
    <source>
        <dbReference type="Proteomes" id="UP000287156"/>
    </source>
</evidence>
<dbReference type="Pfam" id="PF13458">
    <property type="entry name" value="Peripla_BP_6"/>
    <property type="match status" value="1"/>
</dbReference>
<accession>A0A429Y7H0</accession>
<evidence type="ECO:0000256" key="2">
    <source>
        <dbReference type="ARBA" id="ARBA00022448"/>
    </source>
</evidence>
<reference evidence="8" key="1">
    <citation type="submission" date="2018-12" db="EMBL/GenBank/DDBJ databases">
        <authorList>
            <person name="Sun L."/>
            <person name="Chen Z."/>
        </authorList>
    </citation>
    <scope>NUCLEOTIDE SEQUENCE [LARGE SCALE GENOMIC DNA]</scope>
    <source>
        <strain evidence="8">3-2-2</strain>
    </source>
</reference>
<protein>
    <submittedName>
        <fullName evidence="8">Branched-chain amino acid ABC transporter substrate-binding protein</fullName>
    </submittedName>
</protein>
<evidence type="ECO:0000256" key="5">
    <source>
        <dbReference type="SAM" id="MobiDB-lite"/>
    </source>
</evidence>
<dbReference type="PRINTS" id="PR00337">
    <property type="entry name" value="LEUILEVALBP"/>
</dbReference>
<feature type="chain" id="PRO_5039357777" evidence="6">
    <location>
        <begin position="23"/>
        <end position="396"/>
    </location>
</feature>
<feature type="region of interest" description="Disordered" evidence="5">
    <location>
        <begin position="29"/>
        <end position="64"/>
    </location>
</feature>
<evidence type="ECO:0000259" key="7">
    <source>
        <dbReference type="Pfam" id="PF13458"/>
    </source>
</evidence>
<evidence type="ECO:0000256" key="6">
    <source>
        <dbReference type="SAM" id="SignalP"/>
    </source>
</evidence>
<name>A0A429Y7H0_9BACI</name>